<evidence type="ECO:0000256" key="6">
    <source>
        <dbReference type="ARBA" id="ARBA00023004"/>
    </source>
</evidence>
<dbReference type="Pfam" id="PF13534">
    <property type="entry name" value="Fer4_17"/>
    <property type="match status" value="1"/>
</dbReference>
<keyword evidence="3" id="KW-0479">Metal-binding</keyword>
<name>A0A5C6VJX2_9FLAO</name>
<evidence type="ECO:0000256" key="1">
    <source>
        <dbReference type="ARBA" id="ARBA00001974"/>
    </source>
</evidence>
<dbReference type="InterPro" id="IPR004113">
    <property type="entry name" value="FAD-bd_oxidored_4_C"/>
</dbReference>
<protein>
    <submittedName>
        <fullName evidence="10">FAD-binding oxidoreductase</fullName>
    </submittedName>
</protein>
<dbReference type="Gene3D" id="3.30.70.2740">
    <property type="match status" value="1"/>
</dbReference>
<dbReference type="InterPro" id="IPR017900">
    <property type="entry name" value="4Fe4S_Fe_S_CS"/>
</dbReference>
<feature type="domain" description="4Fe-4S ferredoxin-type" evidence="8">
    <location>
        <begin position="603"/>
        <end position="636"/>
    </location>
</feature>
<keyword evidence="6" id="KW-0408">Iron</keyword>
<evidence type="ECO:0000313" key="11">
    <source>
        <dbReference type="Proteomes" id="UP000321168"/>
    </source>
</evidence>
<keyword evidence="11" id="KW-1185">Reference proteome</keyword>
<keyword evidence="4" id="KW-0274">FAD</keyword>
<evidence type="ECO:0000259" key="9">
    <source>
        <dbReference type="PROSITE" id="PS51387"/>
    </source>
</evidence>
<comment type="cofactor">
    <cofactor evidence="1">
        <name>FAD</name>
        <dbReference type="ChEBI" id="CHEBI:57692"/>
    </cofactor>
</comment>
<keyword evidence="2" id="KW-0285">Flavoprotein</keyword>
<dbReference type="Pfam" id="PF01565">
    <property type="entry name" value="FAD_binding_4"/>
    <property type="match status" value="1"/>
</dbReference>
<dbReference type="InterPro" id="IPR016166">
    <property type="entry name" value="FAD-bd_PCMH"/>
</dbReference>
<dbReference type="GO" id="GO:0004458">
    <property type="term" value="F:D-lactate dehydrogenase (cytochrome) activity"/>
    <property type="evidence" value="ECO:0007669"/>
    <property type="project" value="TreeGrafter"/>
</dbReference>
<dbReference type="Gene3D" id="3.30.465.10">
    <property type="match status" value="1"/>
</dbReference>
<evidence type="ECO:0000256" key="4">
    <source>
        <dbReference type="ARBA" id="ARBA00022827"/>
    </source>
</evidence>
<dbReference type="PROSITE" id="PS51379">
    <property type="entry name" value="4FE4S_FER_2"/>
    <property type="match status" value="1"/>
</dbReference>
<dbReference type="InterPro" id="IPR016167">
    <property type="entry name" value="FAD-bd_PCMH_sub1"/>
</dbReference>
<dbReference type="SUPFAM" id="SSF56176">
    <property type="entry name" value="FAD-binding/transporter-associated domain-like"/>
    <property type="match status" value="1"/>
</dbReference>
<dbReference type="GO" id="GO:0008720">
    <property type="term" value="F:D-lactate dehydrogenase (NAD+) activity"/>
    <property type="evidence" value="ECO:0007669"/>
    <property type="project" value="TreeGrafter"/>
</dbReference>
<dbReference type="SUPFAM" id="SSF55103">
    <property type="entry name" value="FAD-linked oxidases, C-terminal domain"/>
    <property type="match status" value="1"/>
</dbReference>
<evidence type="ECO:0000256" key="2">
    <source>
        <dbReference type="ARBA" id="ARBA00022630"/>
    </source>
</evidence>
<dbReference type="Proteomes" id="UP000321168">
    <property type="component" value="Unassembled WGS sequence"/>
</dbReference>
<dbReference type="InterPro" id="IPR036318">
    <property type="entry name" value="FAD-bd_PCMH-like_sf"/>
</dbReference>
<feature type="domain" description="FAD-binding PCMH-type" evidence="9">
    <location>
        <begin position="40"/>
        <end position="264"/>
    </location>
</feature>
<dbReference type="InterPro" id="IPR017896">
    <property type="entry name" value="4Fe4S_Fe-S-bd"/>
</dbReference>
<dbReference type="SUPFAM" id="SSF46548">
    <property type="entry name" value="alpha-helical ferredoxin"/>
    <property type="match status" value="1"/>
</dbReference>
<evidence type="ECO:0000256" key="7">
    <source>
        <dbReference type="ARBA" id="ARBA00023014"/>
    </source>
</evidence>
<dbReference type="GO" id="GO:1903457">
    <property type="term" value="P:lactate catabolic process"/>
    <property type="evidence" value="ECO:0007669"/>
    <property type="project" value="TreeGrafter"/>
</dbReference>
<dbReference type="InterPro" id="IPR016164">
    <property type="entry name" value="FAD-linked_Oxase-like_C"/>
</dbReference>
<accession>A0A5C6VJX2</accession>
<comment type="caution">
    <text evidence="10">The sequence shown here is derived from an EMBL/GenBank/DDBJ whole genome shotgun (WGS) entry which is preliminary data.</text>
</comment>
<gene>
    <name evidence="10" type="ORF">FRX97_01460</name>
</gene>
<dbReference type="PANTHER" id="PTHR11748">
    <property type="entry name" value="D-LACTATE DEHYDROGENASE"/>
    <property type="match status" value="1"/>
</dbReference>
<dbReference type="PANTHER" id="PTHR11748:SF119">
    <property type="entry name" value="D-2-HYDROXYGLUTARATE DEHYDROGENASE"/>
    <property type="match status" value="1"/>
</dbReference>
<dbReference type="GO" id="GO:0051536">
    <property type="term" value="F:iron-sulfur cluster binding"/>
    <property type="evidence" value="ECO:0007669"/>
    <property type="project" value="UniProtKB-KW"/>
</dbReference>
<dbReference type="Pfam" id="PF02754">
    <property type="entry name" value="CCG"/>
    <property type="match status" value="1"/>
</dbReference>
<dbReference type="Gene3D" id="1.10.1060.10">
    <property type="entry name" value="Alpha-helical ferredoxin"/>
    <property type="match status" value="1"/>
</dbReference>
<dbReference type="InterPro" id="IPR006094">
    <property type="entry name" value="Oxid_FAD_bind_N"/>
</dbReference>
<dbReference type="InterPro" id="IPR009051">
    <property type="entry name" value="Helical_ferredxn"/>
</dbReference>
<dbReference type="Gene3D" id="3.30.43.10">
    <property type="entry name" value="Uridine Diphospho-n-acetylenolpyruvylglucosamine Reductase, domain 2"/>
    <property type="match status" value="1"/>
</dbReference>
<keyword evidence="7" id="KW-0411">Iron-sulfur</keyword>
<evidence type="ECO:0000313" key="10">
    <source>
        <dbReference type="EMBL" id="TXC85320.1"/>
    </source>
</evidence>
<evidence type="ECO:0000259" key="8">
    <source>
        <dbReference type="PROSITE" id="PS51379"/>
    </source>
</evidence>
<sequence>MSSKIPALKSIRSELSKDWNGIWDNSALAIGLYATDASVYSEDPLAVAIPKDIDAFKEVVRVALKHKTPIIPRGAGTSLAGQVVGNGLVVDSSKYLKKVIEINAKEKYAWVEPGVVRDELNFELDKHGLYFGPETSTTNRCTIGGMIGNNSCGSRSIVYGSVRNHLLELKFIGADGKEHHIGRGIKPDPFVENLCNKLKGFLDDQTLAEIKAVYPKSNISRRNHGYALDCVLQENGELDLCKLFAGSEGTLGVITQAKINLSPLPGKHQALLCLMCSSVDFALKTNISALNYNPTASELIDDNIIRCTENQIGQQENRFFIKGNPGAILVVEFCEEEENILEQKLNGLTKEVVHLGLIADHSIVQGDDMNRVWNLRKAGLGLLSNIPGDAKPVAVVEDTAVDPIDLPAYIQEFNVALQKRNLSAVHYAHAGSGELHLRPVLDLKSDAGRKAFFDIAMDVALLVKKYRGALSGEHGDGRLRGYFIKTMYGERIYKLFQDVKRLWDPEHLFNPGKIVETPHPIENLRFSVHYHKPELNTGFHFRQFKSLQGAVELCNGSGDCVKSEIIAGTLCPSYQATKDEKDSTRGRANILRRTLAKGNPDLNNPELKKALEYCISCKACKRECPSNVDMAKIKAEVSYQNSKNSFKLAQWAISRGYGVLLKARALRAPASLLFPLLRGPLQISSKRSAPNFSFEAIPFIPSKSGIWIYVDEFTAVESPKLVIELQKITQFLKLDVGILPPFESARSAISMGDLKHAKKLIHNNINLLKKYEVNELIGIEPSAYLGLKEEWLDLCGDNHLKLCQELAGKIKGYDSFLLEHFSDHGTPKFNDLESKKPIQIHEHCHHKALVGKPQVQEILKILGYQEVETLDSGCCGMAGFFGYQKKNYQISKAIANNKLLPKIKQDSVLIAAGTSCRHQIKDLKNRKALHPITFIHRTLGL</sequence>
<dbReference type="InterPro" id="IPR016169">
    <property type="entry name" value="FAD-bd_PCMH_sub2"/>
</dbReference>
<dbReference type="OrthoDB" id="9767256at2"/>
<dbReference type="RefSeq" id="WP_147012641.1">
    <property type="nucleotide sequence ID" value="NZ_VORB01000001.1"/>
</dbReference>
<dbReference type="GO" id="GO:0046872">
    <property type="term" value="F:metal ion binding"/>
    <property type="evidence" value="ECO:0007669"/>
    <property type="project" value="UniProtKB-KW"/>
</dbReference>
<dbReference type="PROSITE" id="PS51387">
    <property type="entry name" value="FAD_PCMH"/>
    <property type="match status" value="1"/>
</dbReference>
<evidence type="ECO:0000256" key="3">
    <source>
        <dbReference type="ARBA" id="ARBA00022723"/>
    </source>
</evidence>
<evidence type="ECO:0000256" key="5">
    <source>
        <dbReference type="ARBA" id="ARBA00023002"/>
    </source>
</evidence>
<reference evidence="10 11" key="1">
    <citation type="submission" date="2019-08" db="EMBL/GenBank/DDBJ databases">
        <title>Genome of Luteibaculum oceani JCM 18817.</title>
        <authorList>
            <person name="Bowman J.P."/>
        </authorList>
    </citation>
    <scope>NUCLEOTIDE SEQUENCE [LARGE SCALE GENOMIC DNA]</scope>
    <source>
        <strain evidence="10 11">JCM 18817</strain>
    </source>
</reference>
<dbReference type="Pfam" id="PF02913">
    <property type="entry name" value="FAD-oxidase_C"/>
    <property type="match status" value="1"/>
</dbReference>
<dbReference type="PROSITE" id="PS00198">
    <property type="entry name" value="4FE4S_FER_1"/>
    <property type="match status" value="1"/>
</dbReference>
<keyword evidence="5" id="KW-0560">Oxidoreductase</keyword>
<dbReference type="Gene3D" id="3.30.70.2190">
    <property type="match status" value="1"/>
</dbReference>
<proteinExistence type="predicted"/>
<dbReference type="AlphaFoldDB" id="A0A5C6VJX2"/>
<dbReference type="EMBL" id="VORB01000001">
    <property type="protein sequence ID" value="TXC85320.1"/>
    <property type="molecule type" value="Genomic_DNA"/>
</dbReference>
<organism evidence="10 11">
    <name type="scientific">Luteibaculum oceani</name>
    <dbReference type="NCBI Taxonomy" id="1294296"/>
    <lineage>
        <taxon>Bacteria</taxon>
        <taxon>Pseudomonadati</taxon>
        <taxon>Bacteroidota</taxon>
        <taxon>Flavobacteriia</taxon>
        <taxon>Flavobacteriales</taxon>
        <taxon>Luteibaculaceae</taxon>
        <taxon>Luteibaculum</taxon>
    </lineage>
</organism>
<dbReference type="InterPro" id="IPR004017">
    <property type="entry name" value="Cys_rich_dom"/>
</dbReference>
<dbReference type="GO" id="GO:0071949">
    <property type="term" value="F:FAD binding"/>
    <property type="evidence" value="ECO:0007669"/>
    <property type="project" value="InterPro"/>
</dbReference>